<comment type="similarity">
    <text evidence="2">Belongs to the DsbD family.</text>
</comment>
<keyword evidence="5 6" id="KW-0472">Membrane</keyword>
<dbReference type="OrthoDB" id="5244297at2"/>
<evidence type="ECO:0000256" key="6">
    <source>
        <dbReference type="SAM" id="Phobius"/>
    </source>
</evidence>
<evidence type="ECO:0000256" key="1">
    <source>
        <dbReference type="ARBA" id="ARBA00004141"/>
    </source>
</evidence>
<feature type="domain" description="Cytochrome C biogenesis protein transmembrane" evidence="7">
    <location>
        <begin position="2"/>
        <end position="182"/>
    </location>
</feature>
<evidence type="ECO:0000256" key="3">
    <source>
        <dbReference type="ARBA" id="ARBA00022692"/>
    </source>
</evidence>
<comment type="subcellular location">
    <subcellularLocation>
        <location evidence="1">Membrane</location>
        <topology evidence="1">Multi-pass membrane protein</topology>
    </subcellularLocation>
</comment>
<reference evidence="8 9" key="1">
    <citation type="submission" date="2019-02" db="EMBL/GenBank/DDBJ databases">
        <title>Genomic Encyclopedia of Type Strains, Phase IV (KMG-IV): sequencing the most valuable type-strain genomes for metagenomic binning, comparative biology and taxonomic classification.</title>
        <authorList>
            <person name="Goeker M."/>
        </authorList>
    </citation>
    <scope>NUCLEOTIDE SEQUENCE [LARGE SCALE GENOMIC DNA]</scope>
    <source>
        <strain evidence="8 9">DSM 101727</strain>
    </source>
</reference>
<dbReference type="RefSeq" id="WP_130348237.1">
    <property type="nucleotide sequence ID" value="NZ_SGWQ01000014.1"/>
</dbReference>
<dbReference type="GO" id="GO:0016020">
    <property type="term" value="C:membrane"/>
    <property type="evidence" value="ECO:0007669"/>
    <property type="project" value="UniProtKB-SubCell"/>
</dbReference>
<feature type="transmembrane region" description="Helical" evidence="6">
    <location>
        <begin position="80"/>
        <end position="102"/>
    </location>
</feature>
<dbReference type="GO" id="GO:0017004">
    <property type="term" value="P:cytochrome complex assembly"/>
    <property type="evidence" value="ECO:0007669"/>
    <property type="project" value="InterPro"/>
</dbReference>
<feature type="transmembrane region" description="Helical" evidence="6">
    <location>
        <begin position="245"/>
        <end position="268"/>
    </location>
</feature>
<keyword evidence="3 6" id="KW-0812">Transmembrane</keyword>
<keyword evidence="4 6" id="KW-1133">Transmembrane helix</keyword>
<proteinExistence type="inferred from homology"/>
<gene>
    <name evidence="8" type="ORF">EV193_114121</name>
</gene>
<evidence type="ECO:0000259" key="7">
    <source>
        <dbReference type="Pfam" id="PF02683"/>
    </source>
</evidence>
<dbReference type="EMBL" id="SGWQ01000014">
    <property type="protein sequence ID" value="RZS31429.1"/>
    <property type="molecule type" value="Genomic_DNA"/>
</dbReference>
<dbReference type="Pfam" id="PF02683">
    <property type="entry name" value="DsbD_TM"/>
    <property type="match status" value="1"/>
</dbReference>
<feature type="transmembrane region" description="Helical" evidence="6">
    <location>
        <begin position="45"/>
        <end position="68"/>
    </location>
</feature>
<evidence type="ECO:0000256" key="4">
    <source>
        <dbReference type="ARBA" id="ARBA00022989"/>
    </source>
</evidence>
<feature type="transmembrane region" description="Helical" evidence="6">
    <location>
        <begin position="159"/>
        <end position="183"/>
    </location>
</feature>
<feature type="transmembrane region" description="Helical" evidence="6">
    <location>
        <begin position="195"/>
        <end position="216"/>
    </location>
</feature>
<comment type="caution">
    <text evidence="8">The sequence shown here is derived from an EMBL/GenBank/DDBJ whole genome shotgun (WGS) entry which is preliminary data.</text>
</comment>
<feature type="transmembrane region" description="Helical" evidence="6">
    <location>
        <begin position="6"/>
        <end position="33"/>
    </location>
</feature>
<dbReference type="AlphaFoldDB" id="A0A4Q7KD15"/>
<evidence type="ECO:0000313" key="8">
    <source>
        <dbReference type="EMBL" id="RZS31429.1"/>
    </source>
</evidence>
<protein>
    <submittedName>
        <fullName evidence="8">Cytochrome c biogenesis protein CcdA</fullName>
    </submittedName>
</protein>
<evidence type="ECO:0000256" key="5">
    <source>
        <dbReference type="ARBA" id="ARBA00023136"/>
    </source>
</evidence>
<name>A0A4Q7KD15_9PSEU</name>
<evidence type="ECO:0000313" key="9">
    <source>
        <dbReference type="Proteomes" id="UP000294257"/>
    </source>
</evidence>
<dbReference type="InterPro" id="IPR051790">
    <property type="entry name" value="Cytochrome_c-biogenesis_DsbD"/>
</dbReference>
<keyword evidence="9" id="KW-1185">Reference proteome</keyword>
<dbReference type="Proteomes" id="UP000294257">
    <property type="component" value="Unassembled WGS sequence"/>
</dbReference>
<feature type="transmembrane region" description="Helical" evidence="6">
    <location>
        <begin position="123"/>
        <end position="147"/>
    </location>
</feature>
<organism evidence="8 9">
    <name type="scientific">Herbihabitans rhizosphaerae</name>
    <dbReference type="NCBI Taxonomy" id="1872711"/>
    <lineage>
        <taxon>Bacteria</taxon>
        <taxon>Bacillati</taxon>
        <taxon>Actinomycetota</taxon>
        <taxon>Actinomycetes</taxon>
        <taxon>Pseudonocardiales</taxon>
        <taxon>Pseudonocardiaceae</taxon>
        <taxon>Herbihabitans</taxon>
    </lineage>
</organism>
<accession>A0A4Q7KD15</accession>
<dbReference type="PANTHER" id="PTHR31272:SF4">
    <property type="entry name" value="CYTOCHROME C-TYPE BIOGENESIS PROTEIN HI_1454-RELATED"/>
    <property type="match status" value="1"/>
</dbReference>
<evidence type="ECO:0000256" key="2">
    <source>
        <dbReference type="ARBA" id="ARBA00006143"/>
    </source>
</evidence>
<dbReference type="PANTHER" id="PTHR31272">
    <property type="entry name" value="CYTOCHROME C-TYPE BIOGENESIS PROTEIN HI_1454-RELATED"/>
    <property type="match status" value="1"/>
</dbReference>
<sequence length="281" mass="28860">MWDTLLVALTAGMLATVNPCGFAMLPAYLTMVVTGAGDLPAARRVWRALAASALMTAGFVVVFGVFGALFEAGTATVQEYLPIVTIVIGAIMLVVGVIMLAGKEITLLLPKLTRGAPGRGLPSMFGYGVAFAIASLSCTIAPFLAVASSVFRGADMLEGLLAFVVYAAGMGLVVAVLAVSAALASDAIVAGARRVLPYVARIGGALLIIAGAYVGYYGVYELRGTASEDPVIDAAARVQSAIADFVAWVGPVPLVIVLVALIAGGVLLRRRGRRGTMGRTR</sequence>
<dbReference type="InterPro" id="IPR003834">
    <property type="entry name" value="Cyt_c_assmbl_TM_dom"/>
</dbReference>